<dbReference type="PANTHER" id="PTHR24188">
    <property type="entry name" value="ANKYRIN REPEAT PROTEIN"/>
    <property type="match status" value="1"/>
</dbReference>
<protein>
    <submittedName>
        <fullName evidence="3">Uncharacterized protein</fullName>
    </submittedName>
</protein>
<dbReference type="SMART" id="SM00248">
    <property type="entry name" value="ANK"/>
    <property type="match status" value="4"/>
</dbReference>
<dbReference type="Pfam" id="PF12796">
    <property type="entry name" value="Ank_2"/>
    <property type="match status" value="1"/>
</dbReference>
<name>A0A3G5A1J4_9VIRU</name>
<reference evidence="3" key="1">
    <citation type="submission" date="2018-10" db="EMBL/GenBank/DDBJ databases">
        <title>Hidden diversity of soil giant viruses.</title>
        <authorList>
            <person name="Schulz F."/>
            <person name="Alteio L."/>
            <person name="Goudeau D."/>
            <person name="Ryan E.M."/>
            <person name="Malmstrom R.R."/>
            <person name="Blanchard J."/>
            <person name="Woyke T."/>
        </authorList>
    </citation>
    <scope>NUCLEOTIDE SEQUENCE</scope>
    <source>
        <strain evidence="3">FNV1</strain>
    </source>
</reference>
<gene>
    <name evidence="3" type="ORF">Faunusvirus11_8</name>
</gene>
<dbReference type="SUPFAM" id="SSF48403">
    <property type="entry name" value="Ankyrin repeat"/>
    <property type="match status" value="1"/>
</dbReference>
<organism evidence="3">
    <name type="scientific">Faunusvirus sp</name>
    <dbReference type="NCBI Taxonomy" id="2487766"/>
    <lineage>
        <taxon>Viruses</taxon>
        <taxon>Varidnaviria</taxon>
        <taxon>Bamfordvirae</taxon>
        <taxon>Nucleocytoviricota</taxon>
        <taxon>Megaviricetes</taxon>
        <taxon>Imitervirales</taxon>
        <taxon>Mimiviridae</taxon>
    </lineage>
</organism>
<keyword evidence="2" id="KW-0040">ANK repeat</keyword>
<evidence type="ECO:0000256" key="2">
    <source>
        <dbReference type="ARBA" id="ARBA00023043"/>
    </source>
</evidence>
<proteinExistence type="predicted"/>
<dbReference type="PANTHER" id="PTHR24188:SF29">
    <property type="entry name" value="GH09064P"/>
    <property type="match status" value="1"/>
</dbReference>
<dbReference type="EMBL" id="MK072142">
    <property type="protein sequence ID" value="AYV79369.1"/>
    <property type="molecule type" value="Genomic_DNA"/>
</dbReference>
<dbReference type="InterPro" id="IPR002110">
    <property type="entry name" value="Ankyrin_rpt"/>
</dbReference>
<accession>A0A3G5A1J4</accession>
<keyword evidence="1" id="KW-0677">Repeat</keyword>
<evidence type="ECO:0000313" key="3">
    <source>
        <dbReference type="EMBL" id="AYV79369.1"/>
    </source>
</evidence>
<dbReference type="Gene3D" id="1.25.40.20">
    <property type="entry name" value="Ankyrin repeat-containing domain"/>
    <property type="match status" value="1"/>
</dbReference>
<evidence type="ECO:0000256" key="1">
    <source>
        <dbReference type="ARBA" id="ARBA00022737"/>
    </source>
</evidence>
<dbReference type="InterPro" id="IPR036770">
    <property type="entry name" value="Ankyrin_rpt-contain_sf"/>
</dbReference>
<sequence>MDASDRTPLMYACIDQEPVSAMELINRGDDLDMKDSLGHTAIIYACMHDCKGNMTNVAKAMINKGCKLDETALMLAIDCFDDDEIALLMIERGADIYAKDECGHTALNHAWLHGKKQVAAAIISRYDVGIICWTWLGKDVTSQKYIYDKYHEIIVQCINNSDVNNNALAKSFEHTYVSGIIDMICNFIV</sequence>